<protein>
    <submittedName>
        <fullName evidence="2">Uncharacterized protein</fullName>
    </submittedName>
</protein>
<evidence type="ECO:0000256" key="1">
    <source>
        <dbReference type="SAM" id="MobiDB-lite"/>
    </source>
</evidence>
<keyword evidence="3" id="KW-1185">Reference proteome</keyword>
<feature type="compositionally biased region" description="Basic and acidic residues" evidence="1">
    <location>
        <begin position="47"/>
        <end position="56"/>
    </location>
</feature>
<dbReference type="Proteomes" id="UP001215598">
    <property type="component" value="Unassembled WGS sequence"/>
</dbReference>
<evidence type="ECO:0000313" key="3">
    <source>
        <dbReference type="Proteomes" id="UP001215598"/>
    </source>
</evidence>
<reference evidence="2" key="1">
    <citation type="submission" date="2023-03" db="EMBL/GenBank/DDBJ databases">
        <title>Massive genome expansion in bonnet fungi (Mycena s.s.) driven by repeated elements and novel gene families across ecological guilds.</title>
        <authorList>
            <consortium name="Lawrence Berkeley National Laboratory"/>
            <person name="Harder C.B."/>
            <person name="Miyauchi S."/>
            <person name="Viragh M."/>
            <person name="Kuo A."/>
            <person name="Thoen E."/>
            <person name="Andreopoulos B."/>
            <person name="Lu D."/>
            <person name="Skrede I."/>
            <person name="Drula E."/>
            <person name="Henrissat B."/>
            <person name="Morin E."/>
            <person name="Kohler A."/>
            <person name="Barry K."/>
            <person name="LaButti K."/>
            <person name="Morin E."/>
            <person name="Salamov A."/>
            <person name="Lipzen A."/>
            <person name="Mereny Z."/>
            <person name="Hegedus B."/>
            <person name="Baldrian P."/>
            <person name="Stursova M."/>
            <person name="Weitz H."/>
            <person name="Taylor A."/>
            <person name="Grigoriev I.V."/>
            <person name="Nagy L.G."/>
            <person name="Martin F."/>
            <person name="Kauserud H."/>
        </authorList>
    </citation>
    <scope>NUCLEOTIDE SEQUENCE</scope>
    <source>
        <strain evidence="2">CBHHK182m</strain>
    </source>
</reference>
<accession>A0AAD7IC46</accession>
<feature type="compositionally biased region" description="Acidic residues" evidence="1">
    <location>
        <begin position="161"/>
        <end position="170"/>
    </location>
</feature>
<evidence type="ECO:0000313" key="2">
    <source>
        <dbReference type="EMBL" id="KAJ7739806.1"/>
    </source>
</evidence>
<name>A0AAD7IC46_9AGAR</name>
<feature type="region of interest" description="Disordered" evidence="1">
    <location>
        <begin position="131"/>
        <end position="170"/>
    </location>
</feature>
<dbReference type="AlphaFoldDB" id="A0AAD7IC46"/>
<feature type="compositionally biased region" description="Basic and acidic residues" evidence="1">
    <location>
        <begin position="140"/>
        <end position="160"/>
    </location>
</feature>
<dbReference type="EMBL" id="JARKIB010000105">
    <property type="protein sequence ID" value="KAJ7739806.1"/>
    <property type="molecule type" value="Genomic_DNA"/>
</dbReference>
<feature type="region of interest" description="Disordered" evidence="1">
    <location>
        <begin position="214"/>
        <end position="234"/>
    </location>
</feature>
<comment type="caution">
    <text evidence="2">The sequence shown here is derived from an EMBL/GenBank/DDBJ whole genome shotgun (WGS) entry which is preliminary data.</text>
</comment>
<gene>
    <name evidence="2" type="ORF">B0H16DRAFT_1729189</name>
</gene>
<sequence>MYGTSSLVSAPAHAFIDDDRAPWASSSSRPGDVGVGPGDVGVSGNTKDAHPDRDDPPTQLQVKSASNAPWMDPAHAPFDFTALGVDDQLLHDPTQCFADMCWAAAVCDLSQASPNREHHDLHLHPELESASPALVGEGDPDYHYDQHEREHDDHNDGRYDEPEDGLEEQDENDYGGVQAAVLAAAAFNKPSRFGRRPMSTVVWATQVPPNSLPALLASAPTPRTRTPPPEPLANKLNVPAALKRLAEESFSLNDFDDFDAKLNWKPDDRLPNSNNAPYTHNTHTASYANSLAASNAYTPTSTSYAQTHTSANSYAYTTLFAPFTPADPSESIGFFPTRPDLKGRGSGSGWRRQRASTLPGRVFRYFSFSSGRVGVRS</sequence>
<proteinExistence type="predicted"/>
<feature type="region of interest" description="Disordered" evidence="1">
    <location>
        <begin position="18"/>
        <end position="62"/>
    </location>
</feature>
<organism evidence="2 3">
    <name type="scientific">Mycena metata</name>
    <dbReference type="NCBI Taxonomy" id="1033252"/>
    <lineage>
        <taxon>Eukaryota</taxon>
        <taxon>Fungi</taxon>
        <taxon>Dikarya</taxon>
        <taxon>Basidiomycota</taxon>
        <taxon>Agaricomycotina</taxon>
        <taxon>Agaricomycetes</taxon>
        <taxon>Agaricomycetidae</taxon>
        <taxon>Agaricales</taxon>
        <taxon>Marasmiineae</taxon>
        <taxon>Mycenaceae</taxon>
        <taxon>Mycena</taxon>
    </lineage>
</organism>